<keyword evidence="2" id="KW-1185">Reference proteome</keyword>
<proteinExistence type="predicted"/>
<reference evidence="1" key="1">
    <citation type="submission" date="2023-04" db="EMBL/GenBank/DDBJ databases">
        <title>Draft Genome sequencing of Naganishia species isolated from polar environments using Oxford Nanopore Technology.</title>
        <authorList>
            <person name="Leo P."/>
            <person name="Venkateswaran K."/>
        </authorList>
    </citation>
    <scope>NUCLEOTIDE SEQUENCE</scope>
    <source>
        <strain evidence="1">MNA-CCFEE 5262</strain>
    </source>
</reference>
<dbReference type="EMBL" id="JASBWS010000089">
    <property type="protein sequence ID" value="KAJ9098848.1"/>
    <property type="molecule type" value="Genomic_DNA"/>
</dbReference>
<protein>
    <submittedName>
        <fullName evidence="1">Uncharacterized protein</fullName>
    </submittedName>
</protein>
<evidence type="ECO:0000313" key="2">
    <source>
        <dbReference type="Proteomes" id="UP001230649"/>
    </source>
</evidence>
<sequence>MVLDRITGAYASDYRQRQSFYCRATKRNTLQQVYEKVVDLLRPGNCDFARELWESLDRNWHYFGDSLMVITNQFAIIFGNFRMTEGVAKSPDYLSFCATFPRLRAVRHTTSYDFYIVDHVPNPPFRFHSLDSLDVHLPSALLEDIPGDIPVEPVSVNSLTLRSHEEFMLHLPGPFTDSEPDWPHNVVRQVKDVQQLNLHTGLEDDADRWSPYYSNLPSHDPFPGFRKEDFPDLQELNVYFTTRYRSDEENPCDLQRFTHFLTHFAPTIRHIRFFVQYPDPVDIIEYIRELPPGVLPHDRSLLASINRYFPTLEQIDTFLNKIADAIPALQTFDMKFDDERAHPPSLIHYSASIQREEQGSAVVPVIETHVRAVDGESMAWLVDSAAELMGIGMDPAGMGLGGVWGDDLDEDDDAGEFADDFFDEAAVDEVWDM</sequence>
<gene>
    <name evidence="1" type="ORF">QFC20_005855</name>
</gene>
<dbReference type="Proteomes" id="UP001230649">
    <property type="component" value="Unassembled WGS sequence"/>
</dbReference>
<accession>A0ACC2VI80</accession>
<name>A0ACC2VI80_9TREE</name>
<organism evidence="1 2">
    <name type="scientific">Naganishia adeliensis</name>
    <dbReference type="NCBI Taxonomy" id="92952"/>
    <lineage>
        <taxon>Eukaryota</taxon>
        <taxon>Fungi</taxon>
        <taxon>Dikarya</taxon>
        <taxon>Basidiomycota</taxon>
        <taxon>Agaricomycotina</taxon>
        <taxon>Tremellomycetes</taxon>
        <taxon>Filobasidiales</taxon>
        <taxon>Filobasidiaceae</taxon>
        <taxon>Naganishia</taxon>
    </lineage>
</organism>
<evidence type="ECO:0000313" key="1">
    <source>
        <dbReference type="EMBL" id="KAJ9098848.1"/>
    </source>
</evidence>
<comment type="caution">
    <text evidence="1">The sequence shown here is derived from an EMBL/GenBank/DDBJ whole genome shotgun (WGS) entry which is preliminary data.</text>
</comment>